<evidence type="ECO:0000256" key="2">
    <source>
        <dbReference type="SAM" id="Phobius"/>
    </source>
</evidence>
<keyword evidence="2" id="KW-0472">Membrane</keyword>
<dbReference type="GeneID" id="98126128"/>
<evidence type="ECO:0000313" key="4">
    <source>
        <dbReference type="Proteomes" id="UP001600064"/>
    </source>
</evidence>
<dbReference type="EMBL" id="JAZGUE010000001">
    <property type="protein sequence ID" value="KAL2271123.1"/>
    <property type="molecule type" value="Genomic_DNA"/>
</dbReference>
<reference evidence="3 4" key="1">
    <citation type="journal article" date="2024" name="Commun. Biol.">
        <title>Comparative genomic analysis of thermophilic fungi reveals convergent evolutionary adaptations and gene losses.</title>
        <authorList>
            <person name="Steindorff A.S."/>
            <person name="Aguilar-Pontes M.V."/>
            <person name="Robinson A.J."/>
            <person name="Andreopoulos B."/>
            <person name="LaButti K."/>
            <person name="Kuo A."/>
            <person name="Mondo S."/>
            <person name="Riley R."/>
            <person name="Otillar R."/>
            <person name="Haridas S."/>
            <person name="Lipzen A."/>
            <person name="Grimwood J."/>
            <person name="Schmutz J."/>
            <person name="Clum A."/>
            <person name="Reid I.D."/>
            <person name="Moisan M.C."/>
            <person name="Butler G."/>
            <person name="Nguyen T.T.M."/>
            <person name="Dewar K."/>
            <person name="Conant G."/>
            <person name="Drula E."/>
            <person name="Henrissat B."/>
            <person name="Hansel C."/>
            <person name="Singer S."/>
            <person name="Hutchinson M.I."/>
            <person name="de Vries R.P."/>
            <person name="Natvig D.O."/>
            <person name="Powell A.J."/>
            <person name="Tsang A."/>
            <person name="Grigoriev I.V."/>
        </authorList>
    </citation>
    <scope>NUCLEOTIDE SEQUENCE [LARGE SCALE GENOMIC DNA]</scope>
    <source>
        <strain evidence="3 4">ATCC 22073</strain>
    </source>
</reference>
<evidence type="ECO:0000313" key="3">
    <source>
        <dbReference type="EMBL" id="KAL2271123.1"/>
    </source>
</evidence>
<name>A0ABR4DL43_9PEZI</name>
<feature type="region of interest" description="Disordered" evidence="1">
    <location>
        <begin position="218"/>
        <end position="273"/>
    </location>
</feature>
<proteinExistence type="predicted"/>
<comment type="caution">
    <text evidence="3">The sequence shown here is derived from an EMBL/GenBank/DDBJ whole genome shotgun (WGS) entry which is preliminary data.</text>
</comment>
<accession>A0ABR4DL43</accession>
<feature type="compositionally biased region" description="Basic and acidic residues" evidence="1">
    <location>
        <begin position="231"/>
        <end position="248"/>
    </location>
</feature>
<evidence type="ECO:0000256" key="1">
    <source>
        <dbReference type="SAM" id="MobiDB-lite"/>
    </source>
</evidence>
<gene>
    <name evidence="3" type="ORF">VTJ83DRAFT_494</name>
</gene>
<feature type="transmembrane region" description="Helical" evidence="2">
    <location>
        <begin position="42"/>
        <end position="60"/>
    </location>
</feature>
<keyword evidence="2" id="KW-0812">Transmembrane</keyword>
<keyword evidence="2" id="KW-1133">Transmembrane helix</keyword>
<dbReference type="Proteomes" id="UP001600064">
    <property type="component" value="Unassembled WGS sequence"/>
</dbReference>
<sequence length="273" mass="29916">MEYDVDAHRPRCYRQDAEVGTRALMIAISLFFPMTHELWAEVRTTILCIFFMSALGFHLLHLPTFIRVGRFTVPVAICLVLLFILCGRYPSNDWLPFLLTAISLITVGVDEAFGSLGLWGPPVVAGDGSREPMPTETDRSALRSRSTTMTRSTIPSIEAPDLLGEPCPADLMHMGPSSQLAFSVSGSDNATSTRLSHISGKCQSDWGSEVMQFFEEARFKDTAAPGQQRAAGRDRRRGSAEDPGRDLEAGPSRGPDDVGSISETSPLLPTRRQ</sequence>
<feature type="region of interest" description="Disordered" evidence="1">
    <location>
        <begin position="127"/>
        <end position="150"/>
    </location>
</feature>
<protein>
    <submittedName>
        <fullName evidence="3">Uncharacterized protein</fullName>
    </submittedName>
</protein>
<keyword evidence="4" id="KW-1185">Reference proteome</keyword>
<organism evidence="3 4">
    <name type="scientific">Remersonia thermophila</name>
    <dbReference type="NCBI Taxonomy" id="72144"/>
    <lineage>
        <taxon>Eukaryota</taxon>
        <taxon>Fungi</taxon>
        <taxon>Dikarya</taxon>
        <taxon>Ascomycota</taxon>
        <taxon>Pezizomycotina</taxon>
        <taxon>Sordariomycetes</taxon>
        <taxon>Sordariomycetidae</taxon>
        <taxon>Sordariales</taxon>
        <taxon>Sordariales incertae sedis</taxon>
        <taxon>Remersonia</taxon>
    </lineage>
</organism>
<feature type="transmembrane region" description="Helical" evidence="2">
    <location>
        <begin position="72"/>
        <end position="91"/>
    </location>
</feature>
<dbReference type="RefSeq" id="XP_070869847.1">
    <property type="nucleotide sequence ID" value="XM_071011484.1"/>
</dbReference>